<reference evidence="1 2" key="1">
    <citation type="journal article" date="2012" name="J. Bacteriol.">
        <title>Genome Sequence of Gallaecimonas xiamenensis Type Strain 3-C-1.</title>
        <authorList>
            <person name="Lai Q."/>
            <person name="Wang L."/>
            <person name="Wang W."/>
            <person name="Shao Z."/>
        </authorList>
    </citation>
    <scope>NUCLEOTIDE SEQUENCE [LARGE SCALE GENOMIC DNA]</scope>
    <source>
        <strain evidence="1 2">3-C-1</strain>
    </source>
</reference>
<dbReference type="AlphaFoldDB" id="K2J464"/>
<proteinExistence type="predicted"/>
<dbReference type="STRING" id="745411.B3C1_00110"/>
<evidence type="ECO:0000313" key="2">
    <source>
        <dbReference type="Proteomes" id="UP000006755"/>
    </source>
</evidence>
<organism evidence="1 2">
    <name type="scientific">Gallaecimonas xiamenensis 3-C-1</name>
    <dbReference type="NCBI Taxonomy" id="745411"/>
    <lineage>
        <taxon>Bacteria</taxon>
        <taxon>Pseudomonadati</taxon>
        <taxon>Pseudomonadota</taxon>
        <taxon>Gammaproteobacteria</taxon>
        <taxon>Enterobacterales</taxon>
        <taxon>Gallaecimonadaceae</taxon>
        <taxon>Gallaecimonas</taxon>
    </lineage>
</organism>
<dbReference type="Proteomes" id="UP000006755">
    <property type="component" value="Unassembled WGS sequence"/>
</dbReference>
<dbReference type="EMBL" id="AMRI01000001">
    <property type="protein sequence ID" value="EKE77816.1"/>
    <property type="molecule type" value="Genomic_DNA"/>
</dbReference>
<sequence length="121" mass="13507">MMITGTARDTELAKLGLTEALVKLTQGEFVHEDLAFRCRALRYSLEPEDFSPPGVDVIPLWEGESSITGFYLADAKAHFITYDIEDIDIPESIGDSIADLIHYLAAEYGEDEGQLKAVLWR</sequence>
<dbReference type="eggNOG" id="ENOG50344P4">
    <property type="taxonomic scope" value="Bacteria"/>
</dbReference>
<dbReference type="RefSeq" id="WP_008482076.1">
    <property type="nucleotide sequence ID" value="NZ_AMRI01000001.1"/>
</dbReference>
<accession>K2J464</accession>
<name>K2J464_9GAMM</name>
<keyword evidence="2" id="KW-1185">Reference proteome</keyword>
<protein>
    <submittedName>
        <fullName evidence="1">Uncharacterized protein</fullName>
    </submittedName>
</protein>
<dbReference type="OrthoDB" id="7062551at2"/>
<gene>
    <name evidence="1" type="ORF">B3C1_00110</name>
</gene>
<evidence type="ECO:0000313" key="1">
    <source>
        <dbReference type="EMBL" id="EKE77816.1"/>
    </source>
</evidence>
<comment type="caution">
    <text evidence="1">The sequence shown here is derived from an EMBL/GenBank/DDBJ whole genome shotgun (WGS) entry which is preliminary data.</text>
</comment>